<evidence type="ECO:0000313" key="1">
    <source>
        <dbReference type="EMBL" id="JAH49194.1"/>
    </source>
</evidence>
<name>A0A0E9T694_ANGAN</name>
<sequence length="43" mass="5202">MLLIRTRINWNTELCCKHLYCNETVHNIVKLIFLTFKSCLYVN</sequence>
<accession>A0A0E9T694</accession>
<reference evidence="1" key="1">
    <citation type="submission" date="2014-11" db="EMBL/GenBank/DDBJ databases">
        <authorList>
            <person name="Amaro Gonzalez C."/>
        </authorList>
    </citation>
    <scope>NUCLEOTIDE SEQUENCE</scope>
</reference>
<reference evidence="1" key="2">
    <citation type="journal article" date="2015" name="Fish Shellfish Immunol.">
        <title>Early steps in the European eel (Anguilla anguilla)-Vibrio vulnificus interaction in the gills: Role of the RtxA13 toxin.</title>
        <authorList>
            <person name="Callol A."/>
            <person name="Pajuelo D."/>
            <person name="Ebbesson L."/>
            <person name="Teles M."/>
            <person name="MacKenzie S."/>
            <person name="Amaro C."/>
        </authorList>
    </citation>
    <scope>NUCLEOTIDE SEQUENCE</scope>
</reference>
<dbReference type="AlphaFoldDB" id="A0A0E9T694"/>
<dbReference type="EMBL" id="GBXM01059383">
    <property type="protein sequence ID" value="JAH49194.1"/>
    <property type="molecule type" value="Transcribed_RNA"/>
</dbReference>
<organism evidence="1">
    <name type="scientific">Anguilla anguilla</name>
    <name type="common">European freshwater eel</name>
    <name type="synonym">Muraena anguilla</name>
    <dbReference type="NCBI Taxonomy" id="7936"/>
    <lineage>
        <taxon>Eukaryota</taxon>
        <taxon>Metazoa</taxon>
        <taxon>Chordata</taxon>
        <taxon>Craniata</taxon>
        <taxon>Vertebrata</taxon>
        <taxon>Euteleostomi</taxon>
        <taxon>Actinopterygii</taxon>
        <taxon>Neopterygii</taxon>
        <taxon>Teleostei</taxon>
        <taxon>Anguilliformes</taxon>
        <taxon>Anguillidae</taxon>
        <taxon>Anguilla</taxon>
    </lineage>
</organism>
<proteinExistence type="predicted"/>
<protein>
    <submittedName>
        <fullName evidence="1">Uncharacterized protein</fullName>
    </submittedName>
</protein>